<evidence type="ECO:0000313" key="7">
    <source>
        <dbReference type="EMBL" id="SEJ55440.1"/>
    </source>
</evidence>
<organism evidence="7 8">
    <name type="scientific">Paraburkholderia diazotrophica</name>
    <dbReference type="NCBI Taxonomy" id="667676"/>
    <lineage>
        <taxon>Bacteria</taxon>
        <taxon>Pseudomonadati</taxon>
        <taxon>Pseudomonadota</taxon>
        <taxon>Betaproteobacteria</taxon>
        <taxon>Burkholderiales</taxon>
        <taxon>Burkholderiaceae</taxon>
        <taxon>Paraburkholderia</taxon>
    </lineage>
</organism>
<dbReference type="Gene3D" id="3.40.309.10">
    <property type="entry name" value="Aldehyde Dehydrogenase, Chain A, domain 2"/>
    <property type="match status" value="1"/>
</dbReference>
<dbReference type="InterPro" id="IPR029510">
    <property type="entry name" value="Ald_DH_CS_GLU"/>
</dbReference>
<name>A0A1H7A0T0_9BURK</name>
<evidence type="ECO:0000256" key="4">
    <source>
        <dbReference type="PROSITE-ProRule" id="PRU10007"/>
    </source>
</evidence>
<dbReference type="SUPFAM" id="SSF53720">
    <property type="entry name" value="ALDH-like"/>
    <property type="match status" value="2"/>
</dbReference>
<evidence type="ECO:0000256" key="5">
    <source>
        <dbReference type="RuleBase" id="RU003345"/>
    </source>
</evidence>
<dbReference type="FunFam" id="3.40.605.10:FF:000007">
    <property type="entry name" value="NAD/NADP-dependent betaine aldehyde dehydrogenase"/>
    <property type="match status" value="1"/>
</dbReference>
<dbReference type="PANTHER" id="PTHR11699">
    <property type="entry name" value="ALDEHYDE DEHYDROGENASE-RELATED"/>
    <property type="match status" value="1"/>
</dbReference>
<dbReference type="InterPro" id="IPR015590">
    <property type="entry name" value="Aldehyde_DH_dom"/>
</dbReference>
<keyword evidence="2 5" id="KW-0560">Oxidoreductase</keyword>
<dbReference type="InterPro" id="IPR016163">
    <property type="entry name" value="Ald_DH_C"/>
</dbReference>
<dbReference type="FunFam" id="3.40.309.10:FF:000012">
    <property type="entry name" value="Betaine aldehyde dehydrogenase"/>
    <property type="match status" value="1"/>
</dbReference>
<dbReference type="Gene3D" id="3.40.605.10">
    <property type="entry name" value="Aldehyde Dehydrogenase, Chain A, domain 1"/>
    <property type="match status" value="2"/>
</dbReference>
<evidence type="ECO:0000256" key="2">
    <source>
        <dbReference type="ARBA" id="ARBA00023002"/>
    </source>
</evidence>
<dbReference type="InterPro" id="IPR016162">
    <property type="entry name" value="Ald_DH_N"/>
</dbReference>
<dbReference type="OrthoDB" id="6187633at2"/>
<feature type="domain" description="Aldehyde dehydrogenase" evidence="6">
    <location>
        <begin position="41"/>
        <end position="491"/>
    </location>
</feature>
<evidence type="ECO:0000313" key="8">
    <source>
        <dbReference type="Proteomes" id="UP000198866"/>
    </source>
</evidence>
<evidence type="ECO:0000256" key="3">
    <source>
        <dbReference type="PIRNR" id="PIRNR036490"/>
    </source>
</evidence>
<reference evidence="8" key="1">
    <citation type="submission" date="2016-10" db="EMBL/GenBank/DDBJ databases">
        <authorList>
            <person name="Varghese N."/>
            <person name="Submissions S."/>
        </authorList>
    </citation>
    <scope>NUCLEOTIDE SEQUENCE [LARGE SCALE GENOMIC DNA]</scope>
    <source>
        <strain evidence="8">LMG 26031</strain>
    </source>
</reference>
<gene>
    <name evidence="7" type="ORF">SAMN05192539_10137</name>
</gene>
<evidence type="ECO:0000259" key="6">
    <source>
        <dbReference type="Pfam" id="PF00171"/>
    </source>
</evidence>
<evidence type="ECO:0000256" key="1">
    <source>
        <dbReference type="ARBA" id="ARBA00009986"/>
    </source>
</evidence>
<dbReference type="PIRSF" id="PIRSF036490">
    <property type="entry name" value="Aldedh_dupl"/>
    <property type="match status" value="1"/>
</dbReference>
<comment type="similarity">
    <text evidence="1 3 5">Belongs to the aldehyde dehydrogenase family.</text>
</comment>
<dbReference type="InterPro" id="IPR011408">
    <property type="entry name" value="Aldehyde_DH"/>
</dbReference>
<keyword evidence="8" id="KW-1185">Reference proteome</keyword>
<accession>A0A1H7A0T0</accession>
<dbReference type="GO" id="GO:0016620">
    <property type="term" value="F:oxidoreductase activity, acting on the aldehyde or oxo group of donors, NAD or NADP as acceptor"/>
    <property type="evidence" value="ECO:0007669"/>
    <property type="project" value="UniProtKB-UniRule"/>
</dbReference>
<sequence length="805" mass="86060">MSVAEYFSSMEYGPALEDDQPARAWLAQHDATFGHFIDGGWRAPAASERFPTHEPATGELLAHVSQGDAIDIDAAVAAARAAQPAWSALGGAGRARHLYALSRMVQRHSRLFAVLEALDNGKPIRETRDIDIPLVARHFLHHAGWAQLQDSEFANFAPLGVIGQIVPWNFPLLMLAWKIAPAIATGNCVVLKPAEYTPLTALLFAELAHRAGLPKGVLNVVTGDGRTGAALVDHPGIDKIAFTGSTEVGRLIRAATAGSGKSLTLELGGKSPFIVFDDADLDGAVEGVVDAIWFNQGQVCCAGSRLLVQEGIEARFIDKLKRRMATLRVGPSLDKCIDVGAIVDKVQLQRIEALVEAGRQEGCTIYQSSSADGSGMPDDGCFYPPTLVTGVAPASTLAQEEVFGPVLVAMTFRTPDEAVALANNTRYGLAASIWSETIGRALDIAPRLACGVVWVNATNLFDAAVGFGGYRESGYGREGGREGIYEYVKPKAWLALEERRPVQRVRDMSPADEAPHRESNQGDAFAIDRTAKHFIGGKQARPDSGYSLAVYGPDGAVVGEVGDGNRKDIRNAVAAARGAQKWSQATAHNRAQVLYYLAENLAVRAHEFAHQLAVRTGAGETAARREVDASVTRLFTYAAWADKFDGAVHAPPLRGVALAMNEPLGVMGIACPDEAPLLSFISLAAPALAMGNRIVVLPSSSSPLTVTDFYQVVETSDVPAGVLNIVTGERGPLLSALAKHDDVDALWCFGSAKDSALAERESVGNLKRTFVDHGRAFDWFDASSEGPAFLRQATQVKNIWIPYGD</sequence>
<dbReference type="Pfam" id="PF00171">
    <property type="entry name" value="Aldedh"/>
    <property type="match status" value="2"/>
</dbReference>
<dbReference type="AlphaFoldDB" id="A0A1H7A0T0"/>
<dbReference type="InterPro" id="IPR016161">
    <property type="entry name" value="Ald_DH/histidinol_DH"/>
</dbReference>
<dbReference type="PROSITE" id="PS00687">
    <property type="entry name" value="ALDEHYDE_DEHYDR_GLU"/>
    <property type="match status" value="1"/>
</dbReference>
<feature type="active site" evidence="4">
    <location>
        <position position="266"/>
    </location>
</feature>
<dbReference type="Proteomes" id="UP000198866">
    <property type="component" value="Unassembled WGS sequence"/>
</dbReference>
<dbReference type="EMBL" id="FNYE01000013">
    <property type="protein sequence ID" value="SEJ55440.1"/>
    <property type="molecule type" value="Genomic_DNA"/>
</dbReference>
<feature type="domain" description="Aldehyde dehydrogenase" evidence="6">
    <location>
        <begin position="554"/>
        <end position="771"/>
    </location>
</feature>
<dbReference type="RefSeq" id="WP_090867335.1">
    <property type="nucleotide sequence ID" value="NZ_FNYE01000013.1"/>
</dbReference>
<protein>
    <submittedName>
        <fullName evidence="7">Aldehyde dehydrogenase (NAD+)</fullName>
    </submittedName>
</protein>
<proteinExistence type="inferred from homology"/>
<dbReference type="STRING" id="667676.SAMN05192539_10137"/>